<accession>A0A8H5M248</accession>
<dbReference type="AlphaFoldDB" id="A0A8H5M248"/>
<name>A0A8H5M248_9AGAR</name>
<proteinExistence type="predicted"/>
<evidence type="ECO:0000313" key="2">
    <source>
        <dbReference type="Proteomes" id="UP000565441"/>
    </source>
</evidence>
<sequence length="293" mass="33374">MASIKLEESARKVHPVFSSREGDVVLCSTEGTLYRIPSYVLRNTSGLFRSLLPPPKLPPCHDAQTEVTDPIAVDEKDVVVERILRLLSGLETPKWESFDEIEAVASLAEKWNAPGPISVIRSAITAPHLLLESIRLYAIATHFGWEEEAKLASTFTLTLSLYDERHVDQLQRLTTKDLMKLLAFHRRRRDEFRALVDSDETFNAGNATNHFCSGCGEKVDNHTWRELKARMFYEMDQRPMGDTLSGLDMEEWPESIACWSAKCRRPECGRLYYNKLVTLRDIQGCLDRLSTSI</sequence>
<dbReference type="EMBL" id="JAACJP010000021">
    <property type="protein sequence ID" value="KAF5378098.1"/>
    <property type="molecule type" value="Genomic_DNA"/>
</dbReference>
<evidence type="ECO:0000313" key="1">
    <source>
        <dbReference type="EMBL" id="KAF5378098.1"/>
    </source>
</evidence>
<gene>
    <name evidence="1" type="ORF">D9615_007501</name>
</gene>
<organism evidence="1 2">
    <name type="scientific">Tricholomella constricta</name>
    <dbReference type="NCBI Taxonomy" id="117010"/>
    <lineage>
        <taxon>Eukaryota</taxon>
        <taxon>Fungi</taxon>
        <taxon>Dikarya</taxon>
        <taxon>Basidiomycota</taxon>
        <taxon>Agaricomycotina</taxon>
        <taxon>Agaricomycetes</taxon>
        <taxon>Agaricomycetidae</taxon>
        <taxon>Agaricales</taxon>
        <taxon>Tricholomatineae</taxon>
        <taxon>Lyophyllaceae</taxon>
        <taxon>Tricholomella</taxon>
    </lineage>
</organism>
<comment type="caution">
    <text evidence="1">The sequence shown here is derived from an EMBL/GenBank/DDBJ whole genome shotgun (WGS) entry which is preliminary data.</text>
</comment>
<evidence type="ECO:0008006" key="3">
    <source>
        <dbReference type="Google" id="ProtNLM"/>
    </source>
</evidence>
<keyword evidence="2" id="KW-1185">Reference proteome</keyword>
<reference evidence="1 2" key="1">
    <citation type="journal article" date="2020" name="ISME J.">
        <title>Uncovering the hidden diversity of litter-decomposition mechanisms in mushroom-forming fungi.</title>
        <authorList>
            <person name="Floudas D."/>
            <person name="Bentzer J."/>
            <person name="Ahren D."/>
            <person name="Johansson T."/>
            <person name="Persson P."/>
            <person name="Tunlid A."/>
        </authorList>
    </citation>
    <scope>NUCLEOTIDE SEQUENCE [LARGE SCALE GENOMIC DNA]</scope>
    <source>
        <strain evidence="1 2">CBS 661.87</strain>
    </source>
</reference>
<dbReference type="Proteomes" id="UP000565441">
    <property type="component" value="Unassembled WGS sequence"/>
</dbReference>
<protein>
    <recommendedName>
        <fullName evidence="3">BTB domain-containing protein</fullName>
    </recommendedName>
</protein>
<dbReference type="OrthoDB" id="3266199at2759"/>